<name>A0A1M6JBV6_MALRU</name>
<dbReference type="AlphaFoldDB" id="A0A1M6JBV6"/>
<dbReference type="PANTHER" id="PTHR46491:SF3">
    <property type="entry name" value="CDGSH IRON-SULFUR DOMAIN-CONTAINING PROTEIN 3, MITOCHONDRIAL"/>
    <property type="match status" value="1"/>
</dbReference>
<evidence type="ECO:0000313" key="7">
    <source>
        <dbReference type="Proteomes" id="UP000184171"/>
    </source>
</evidence>
<accession>A0A1M6JBV6</accession>
<keyword evidence="4" id="KW-0411">Iron-sulfur</keyword>
<gene>
    <name evidence="6" type="ORF">SAMN02745165_02387</name>
</gene>
<feature type="domain" description="Iron-binding zinc finger CDGSH type" evidence="5">
    <location>
        <begin position="9"/>
        <end position="44"/>
    </location>
</feature>
<dbReference type="OrthoDB" id="9795032at2"/>
<dbReference type="Proteomes" id="UP000184171">
    <property type="component" value="Unassembled WGS sequence"/>
</dbReference>
<dbReference type="STRING" id="1122189.SAMN02745165_02387"/>
<dbReference type="InterPro" id="IPR052950">
    <property type="entry name" value="CISD"/>
</dbReference>
<protein>
    <submittedName>
        <fullName evidence="6">Iron-binding zinc finger CDGSH type</fullName>
    </submittedName>
</protein>
<dbReference type="InterPro" id="IPR018967">
    <property type="entry name" value="FeS-contain_CDGSH-typ"/>
</dbReference>
<evidence type="ECO:0000313" key="6">
    <source>
        <dbReference type="EMBL" id="SHJ44208.1"/>
    </source>
</evidence>
<keyword evidence="3" id="KW-0408">Iron</keyword>
<evidence type="ECO:0000256" key="1">
    <source>
        <dbReference type="ARBA" id="ARBA00022714"/>
    </source>
</evidence>
<dbReference type="SMART" id="SM00704">
    <property type="entry name" value="ZnF_CDGSH"/>
    <property type="match status" value="2"/>
</dbReference>
<reference evidence="6 7" key="1">
    <citation type="submission" date="2016-11" db="EMBL/GenBank/DDBJ databases">
        <authorList>
            <person name="Jaros S."/>
            <person name="Januszkiewicz K."/>
            <person name="Wedrychowicz H."/>
        </authorList>
    </citation>
    <scope>NUCLEOTIDE SEQUENCE [LARGE SCALE GENOMIC DNA]</scope>
    <source>
        <strain evidence="6 7">DSM 5091</strain>
    </source>
</reference>
<evidence type="ECO:0000256" key="4">
    <source>
        <dbReference type="ARBA" id="ARBA00023014"/>
    </source>
</evidence>
<keyword evidence="1" id="KW-0001">2Fe-2S</keyword>
<organism evidence="6 7">
    <name type="scientific">Malonomonas rubra DSM 5091</name>
    <dbReference type="NCBI Taxonomy" id="1122189"/>
    <lineage>
        <taxon>Bacteria</taxon>
        <taxon>Pseudomonadati</taxon>
        <taxon>Thermodesulfobacteriota</taxon>
        <taxon>Desulfuromonadia</taxon>
        <taxon>Desulfuromonadales</taxon>
        <taxon>Geopsychrobacteraceae</taxon>
        <taxon>Malonomonas</taxon>
    </lineage>
</organism>
<dbReference type="PANTHER" id="PTHR46491">
    <property type="entry name" value="CDGSH IRON SULFUR DOMAIN PROTEIN HOMOLOG"/>
    <property type="match status" value="1"/>
</dbReference>
<dbReference type="InterPro" id="IPR042216">
    <property type="entry name" value="MitoNEET_CISD"/>
</dbReference>
<sequence length="79" mass="8527">MSKMNSDAGMPIAITLEPGTYFRCTCGNSQNLPFCDGSHQPGEGCPLRFEIKEKKKVYICSCGQSGKQPFCDGTCGVNL</sequence>
<evidence type="ECO:0000256" key="3">
    <source>
        <dbReference type="ARBA" id="ARBA00023004"/>
    </source>
</evidence>
<dbReference type="Gene3D" id="3.40.5.90">
    <property type="entry name" value="CDGSH iron-sulfur domain, mitoNEET-type"/>
    <property type="match status" value="2"/>
</dbReference>
<dbReference type="RefSeq" id="WP_072908962.1">
    <property type="nucleotide sequence ID" value="NZ_FQZT01000008.1"/>
</dbReference>
<dbReference type="GO" id="GO:0046872">
    <property type="term" value="F:metal ion binding"/>
    <property type="evidence" value="ECO:0007669"/>
    <property type="project" value="UniProtKB-KW"/>
</dbReference>
<dbReference type="GO" id="GO:0005737">
    <property type="term" value="C:cytoplasm"/>
    <property type="evidence" value="ECO:0007669"/>
    <property type="project" value="UniProtKB-ARBA"/>
</dbReference>
<dbReference type="EMBL" id="FQZT01000008">
    <property type="protein sequence ID" value="SHJ44208.1"/>
    <property type="molecule type" value="Genomic_DNA"/>
</dbReference>
<evidence type="ECO:0000256" key="2">
    <source>
        <dbReference type="ARBA" id="ARBA00022723"/>
    </source>
</evidence>
<proteinExistence type="predicted"/>
<evidence type="ECO:0000259" key="5">
    <source>
        <dbReference type="SMART" id="SM00704"/>
    </source>
</evidence>
<dbReference type="GO" id="GO:0051537">
    <property type="term" value="F:2 iron, 2 sulfur cluster binding"/>
    <property type="evidence" value="ECO:0007669"/>
    <property type="project" value="UniProtKB-KW"/>
</dbReference>
<keyword evidence="2" id="KW-0479">Metal-binding</keyword>
<feature type="domain" description="Iron-binding zinc finger CDGSH type" evidence="5">
    <location>
        <begin position="45"/>
        <end position="78"/>
    </location>
</feature>
<keyword evidence="7" id="KW-1185">Reference proteome</keyword>
<dbReference type="Pfam" id="PF09360">
    <property type="entry name" value="zf-CDGSH"/>
    <property type="match status" value="2"/>
</dbReference>